<organism evidence="2 3">
    <name type="scientific">Vibrio cortegadensis</name>
    <dbReference type="NCBI Taxonomy" id="1328770"/>
    <lineage>
        <taxon>Bacteria</taxon>
        <taxon>Pseudomonadati</taxon>
        <taxon>Pseudomonadota</taxon>
        <taxon>Gammaproteobacteria</taxon>
        <taxon>Vibrionales</taxon>
        <taxon>Vibrionaceae</taxon>
        <taxon>Vibrio</taxon>
    </lineage>
</organism>
<protein>
    <submittedName>
        <fullName evidence="2">MarR family winged helix-turn-helix transcriptional regulator</fullName>
    </submittedName>
</protein>
<dbReference type="SMART" id="SM00347">
    <property type="entry name" value="HTH_MARR"/>
    <property type="match status" value="1"/>
</dbReference>
<dbReference type="Proteomes" id="UP001569153">
    <property type="component" value="Unassembled WGS sequence"/>
</dbReference>
<evidence type="ECO:0000313" key="3">
    <source>
        <dbReference type="Proteomes" id="UP001569153"/>
    </source>
</evidence>
<evidence type="ECO:0000259" key="1">
    <source>
        <dbReference type="PROSITE" id="PS50995"/>
    </source>
</evidence>
<accession>A0ABV4M1U5</accession>
<reference evidence="2 3" key="1">
    <citation type="submission" date="2024-06" db="EMBL/GenBank/DDBJ databases">
        <authorList>
            <person name="Steensen K."/>
            <person name="Seneca J."/>
            <person name="Bartlau N."/>
            <person name="Yu A.X."/>
            <person name="Polz M.F."/>
        </authorList>
    </citation>
    <scope>NUCLEOTIDE SEQUENCE [LARGE SCALE GENOMIC DNA]</scope>
    <source>
        <strain evidence="2 3">FF146</strain>
    </source>
</reference>
<dbReference type="Pfam" id="PF12802">
    <property type="entry name" value="MarR_2"/>
    <property type="match status" value="1"/>
</dbReference>
<keyword evidence="3" id="KW-1185">Reference proteome</keyword>
<dbReference type="RefSeq" id="WP_216599536.1">
    <property type="nucleotide sequence ID" value="NZ_JBGOOT010000001.1"/>
</dbReference>
<proteinExistence type="predicted"/>
<evidence type="ECO:0000313" key="2">
    <source>
        <dbReference type="EMBL" id="MEZ8193686.1"/>
    </source>
</evidence>
<comment type="caution">
    <text evidence="2">The sequence shown here is derived from an EMBL/GenBank/DDBJ whole genome shotgun (WGS) entry which is preliminary data.</text>
</comment>
<dbReference type="InterPro" id="IPR000835">
    <property type="entry name" value="HTH_MarR-typ"/>
</dbReference>
<dbReference type="EMBL" id="JBGOOT010000001">
    <property type="protein sequence ID" value="MEZ8193686.1"/>
    <property type="molecule type" value="Genomic_DNA"/>
</dbReference>
<gene>
    <name evidence="2" type="ORF">ACED38_02190</name>
</gene>
<dbReference type="PANTHER" id="PTHR33164:SF43">
    <property type="entry name" value="HTH-TYPE TRANSCRIPTIONAL REPRESSOR YETL"/>
    <property type="match status" value="1"/>
</dbReference>
<sequence length="147" mass="16727">MYIDPKGESFTNVVLEIFKVNGMLNAEGDEMGKEFGMSSARWKVLGAIIKLEQAVTVAEISRTMGQSRQATQRLVDVMVKDGLLDMRDNPNHKRAKLIDLTDEGKRVYNFLHIKQLSWAAKSSDELELRDLKTTLATLQKMSQYFDK</sequence>
<dbReference type="PANTHER" id="PTHR33164">
    <property type="entry name" value="TRANSCRIPTIONAL REGULATOR, MARR FAMILY"/>
    <property type="match status" value="1"/>
</dbReference>
<dbReference type="PROSITE" id="PS50995">
    <property type="entry name" value="HTH_MARR_2"/>
    <property type="match status" value="1"/>
</dbReference>
<dbReference type="InterPro" id="IPR039422">
    <property type="entry name" value="MarR/SlyA-like"/>
</dbReference>
<feature type="domain" description="HTH marR-type" evidence="1">
    <location>
        <begin position="10"/>
        <end position="140"/>
    </location>
</feature>
<name>A0ABV4M1U5_9VIBR</name>